<feature type="region of interest" description="Disordered" evidence="1">
    <location>
        <begin position="430"/>
        <end position="502"/>
    </location>
</feature>
<evidence type="ECO:0000313" key="2">
    <source>
        <dbReference type="EMBL" id="KAF0291041.1"/>
    </source>
</evidence>
<feature type="compositionally biased region" description="Low complexity" evidence="1">
    <location>
        <begin position="237"/>
        <end position="253"/>
    </location>
</feature>
<comment type="caution">
    <text evidence="2">The sequence shown here is derived from an EMBL/GenBank/DDBJ whole genome shotgun (WGS) entry which is preliminary data.</text>
</comment>
<feature type="region of interest" description="Disordered" evidence="1">
    <location>
        <begin position="158"/>
        <end position="181"/>
    </location>
</feature>
<accession>A0A6A4VP21</accession>
<dbReference type="PANTHER" id="PTHR33198">
    <property type="entry name" value="ANK_REP_REGION DOMAIN-CONTAINING PROTEIN-RELATED"/>
    <property type="match status" value="1"/>
</dbReference>
<proteinExistence type="predicted"/>
<organism evidence="2 3">
    <name type="scientific">Amphibalanus amphitrite</name>
    <name type="common">Striped barnacle</name>
    <name type="synonym">Balanus amphitrite</name>
    <dbReference type="NCBI Taxonomy" id="1232801"/>
    <lineage>
        <taxon>Eukaryota</taxon>
        <taxon>Metazoa</taxon>
        <taxon>Ecdysozoa</taxon>
        <taxon>Arthropoda</taxon>
        <taxon>Crustacea</taxon>
        <taxon>Multicrustacea</taxon>
        <taxon>Cirripedia</taxon>
        <taxon>Thoracica</taxon>
        <taxon>Thoracicalcarea</taxon>
        <taxon>Balanomorpha</taxon>
        <taxon>Balanoidea</taxon>
        <taxon>Balanidae</taxon>
        <taxon>Amphibalaninae</taxon>
        <taxon>Amphibalanus</taxon>
    </lineage>
</organism>
<dbReference type="AlphaFoldDB" id="A0A6A4VP21"/>
<keyword evidence="3" id="KW-1185">Reference proteome</keyword>
<dbReference type="EMBL" id="VIIS01001914">
    <property type="protein sequence ID" value="KAF0291041.1"/>
    <property type="molecule type" value="Genomic_DNA"/>
</dbReference>
<evidence type="ECO:0000256" key="1">
    <source>
        <dbReference type="SAM" id="MobiDB-lite"/>
    </source>
</evidence>
<dbReference type="PANTHER" id="PTHR33198:SF19">
    <property type="entry name" value="CCHC-TYPE DOMAIN-CONTAINING PROTEIN"/>
    <property type="match status" value="1"/>
</dbReference>
<dbReference type="Proteomes" id="UP000440578">
    <property type="component" value="Unassembled WGS sequence"/>
</dbReference>
<dbReference type="OrthoDB" id="6366141at2759"/>
<feature type="compositionally biased region" description="Basic and acidic residues" evidence="1">
    <location>
        <begin position="167"/>
        <end position="180"/>
    </location>
</feature>
<reference evidence="2 3" key="1">
    <citation type="submission" date="2019-07" db="EMBL/GenBank/DDBJ databases">
        <title>Draft genome assembly of a fouling barnacle, Amphibalanus amphitrite (Darwin, 1854): The first reference genome for Thecostraca.</title>
        <authorList>
            <person name="Kim W."/>
        </authorList>
    </citation>
    <scope>NUCLEOTIDE SEQUENCE [LARGE SCALE GENOMIC DNA]</scope>
    <source>
        <strain evidence="2">SNU_AA5</strain>
        <tissue evidence="2">Soma without cirri and trophi</tissue>
    </source>
</reference>
<feature type="region of interest" description="Disordered" evidence="1">
    <location>
        <begin position="222"/>
        <end position="277"/>
    </location>
</feature>
<feature type="compositionally biased region" description="Polar residues" evidence="1">
    <location>
        <begin position="430"/>
        <end position="446"/>
    </location>
</feature>
<evidence type="ECO:0008006" key="4">
    <source>
        <dbReference type="Google" id="ProtNLM"/>
    </source>
</evidence>
<gene>
    <name evidence="2" type="ORF">FJT64_010811</name>
</gene>
<feature type="compositionally biased region" description="Polar residues" evidence="1">
    <location>
        <begin position="222"/>
        <end position="236"/>
    </location>
</feature>
<name>A0A6A4VP21_AMPAM</name>
<sequence>MLTGVDKLSQKEQRASLYTIVDDEWYRIIKFGLSDVTDTSDLDETISAMEKHLRSQRNVILDRRDFYRRNQATDEPFDDYLIALKEISEFCDFCKHCTEDRLRDRLITGLCDEAAVQTLLSETNLTLQKTVDICRARENAYANASALTGDRLQAVSAYRRGQRSYSRGRDISPHRERDTSPYRQCRFCGGEWHERLTMCPARNHRCSACNRLHHFSSVCRNGQNQTTRSGQHGDGSQQQDRQQPPQNTPPQNTRNRRRSASPPPPLRGSQRLLGIRVRGLSARRTPKVDIEVQHNHGRAVISWIPDSGAEVCAMGTQQARQIGVDMTRLSPPPDRLFGAAGEELDCKGTFLCTLKLGKATASSVTVCIIPTITGALLSWDRCIELGILPTDFPKQISCDGALPHLKDNSNISSTSKSTSKSTGNLINELASSRQDASPSTRHQVQQPATASPTLAPPTYPVWHQEQGEPSEEVKNQHLNITRQTRPPKKLVVDPTRRSYQYV</sequence>
<evidence type="ECO:0000313" key="3">
    <source>
        <dbReference type="Proteomes" id="UP000440578"/>
    </source>
</evidence>
<protein>
    <recommendedName>
        <fullName evidence="4">Peptidase A2 domain-containing protein</fullName>
    </recommendedName>
</protein>